<dbReference type="OrthoDB" id="556502at2"/>
<dbReference type="KEGG" id="mmaa:FR932_13545"/>
<feature type="domain" description="DUF676" evidence="5">
    <location>
        <begin position="16"/>
        <end position="144"/>
    </location>
</feature>
<dbReference type="GO" id="GO:0016020">
    <property type="term" value="C:membrane"/>
    <property type="evidence" value="ECO:0007669"/>
    <property type="project" value="UniProtKB-SubCell"/>
</dbReference>
<dbReference type="InterPro" id="IPR052374">
    <property type="entry name" value="SERAC1"/>
</dbReference>
<dbReference type="Pfam" id="PF05057">
    <property type="entry name" value="DUF676"/>
    <property type="match status" value="1"/>
</dbReference>
<comment type="subcellular location">
    <subcellularLocation>
        <location evidence="1">Endoplasmic reticulum</location>
    </subcellularLocation>
    <subcellularLocation>
        <location evidence="2">Membrane</location>
    </subcellularLocation>
</comment>
<evidence type="ECO:0000259" key="5">
    <source>
        <dbReference type="Pfam" id="PF05057"/>
    </source>
</evidence>
<dbReference type="RefSeq" id="WP_019441459.1">
    <property type="nucleotide sequence ID" value="NZ_ALOE01000018.1"/>
</dbReference>
<dbReference type="EMBL" id="CP044399">
    <property type="protein sequence ID" value="QFI38802.1"/>
    <property type="molecule type" value="Genomic_DNA"/>
</dbReference>
<reference evidence="6 7" key="1">
    <citation type="submission" date="2019-09" db="EMBL/GenBank/DDBJ databases">
        <title>Hybrid Assembly of the complete Genome of the Deep-Sea Bacterium Moritella marina from long Nanopore and Illumina reads.</title>
        <authorList>
            <person name="Magin S."/>
            <person name="Georgoulis A."/>
            <person name="Papadimitriou K."/>
            <person name="Iliakis G."/>
            <person name="Vorgias C.E."/>
        </authorList>
    </citation>
    <scope>NUCLEOTIDE SEQUENCE [LARGE SCALE GENOMIC DNA]</scope>
    <source>
        <strain evidence="6 7">MP-1</strain>
    </source>
</reference>
<accession>A0A5J6WQY2</accession>
<evidence type="ECO:0000256" key="1">
    <source>
        <dbReference type="ARBA" id="ARBA00004240"/>
    </source>
</evidence>
<evidence type="ECO:0000256" key="3">
    <source>
        <dbReference type="ARBA" id="ARBA00022824"/>
    </source>
</evidence>
<keyword evidence="7" id="KW-1185">Reference proteome</keyword>
<organism evidence="6 7">
    <name type="scientific">Moritella marina ATCC 15381</name>
    <dbReference type="NCBI Taxonomy" id="1202962"/>
    <lineage>
        <taxon>Bacteria</taxon>
        <taxon>Pseudomonadati</taxon>
        <taxon>Pseudomonadota</taxon>
        <taxon>Gammaproteobacteria</taxon>
        <taxon>Alteromonadales</taxon>
        <taxon>Moritellaceae</taxon>
        <taxon>Moritella</taxon>
    </lineage>
</organism>
<gene>
    <name evidence="6" type="ORF">FR932_13545</name>
</gene>
<evidence type="ECO:0000256" key="2">
    <source>
        <dbReference type="ARBA" id="ARBA00004370"/>
    </source>
</evidence>
<evidence type="ECO:0000256" key="4">
    <source>
        <dbReference type="ARBA" id="ARBA00023136"/>
    </source>
</evidence>
<evidence type="ECO:0000313" key="7">
    <source>
        <dbReference type="Proteomes" id="UP000327424"/>
    </source>
</evidence>
<dbReference type="PANTHER" id="PTHR48182:SF2">
    <property type="entry name" value="PROTEIN SERAC1"/>
    <property type="match status" value="1"/>
</dbReference>
<proteinExistence type="predicted"/>
<dbReference type="InterPro" id="IPR007751">
    <property type="entry name" value="DUF676_lipase-like"/>
</dbReference>
<name>A0A5J6WQY2_MORMI</name>
<dbReference type="Gene3D" id="3.40.50.1820">
    <property type="entry name" value="alpha/beta hydrolase"/>
    <property type="match status" value="1"/>
</dbReference>
<sequence length="1376" mass="156328">MAKIKLLSDSKKLANKHVIFVHGLGGDSDKTWLSRSAQKEAWPLWLIEDNEELNIWSIGYSAPKLKLTDGGMGLIDLASNIFERIIVTKELLEGELIFICHSLGGLIVKQIVRIANEQVKNNLAQEFIGRVSGIAFLATPHLGSDIALMANQPISSLLIRGFTTLGPSAATASLSRNDPNLRALNTWYREWSHHSNIRHLVLIETKKLYGILKVVKPDSADPGFVGTRPVPIKADHEQICKPIDKDDDVYVHVSNFIAQKKRANHEVWLTSKFTSDVNSWEGYANWAKCPLGVSEEYLVDDKVRLIDSSSKNSEGLNGLEGLNALRKKLLVSNSSIRLVGLSGVGKTRFAQALFDDRIGENPIPIESVFYTDMANGPSPAPRELVEKLVSEGKKAQIVVDNCPPELHRVLTSASTADGSKVSLLTIEYDIREDQPEQTEVYSLEPSSIDLIEKIINARYNYLGQQNSRTISEFSGGNSRIAIALAETIDKDENISSLKDEELFKRLFHQRHDKEKSLEKTAQVLSLVYSFQINSDKIYSDDITFMSNLFEISPKEIYQAAIELKRRNLVQQRSIWMAVLPHPIANKLAKHALENISPAIILSNFNETTDERLLKSFSRRLGYLPQCYEAEVIINNWFSKDGLFDKLYSNNRNDLVWVLIGNIAPISVKEVLNYIEQLAKQPDFCTRHNKQYIDITRLIRSISYEVQHFDQCAKLLCKFALSENKGENNNSIREILKSLFQLYLSGTHATKEQRLNVINGLINTATQTHQELALELLDSSLEASHFSSSYNFDFGANSRDFGYTPKTNQDIKDWYTLFINYTVKLITSGSSSSIPAKEILGKNLRSLWRQNNLRDLIESSCLKIVSSGMWNDGFSAINSILRFDCKSSDENEIERLKSLAEQLSPKSIIDDIEMYVLADKWAFYELEEFDDEGKLIEHGYKKGEEYSQELGFKLAGTDSELLESLLTILLSYGGTSSNLFEFGTGCAQGIQNNNELLYITVAALEQIPEKKRNLDFLRGQINYLSKHNIELTNTFLDNLIVNPILKQHFIWVQLSYTINSEAIIRILKDLKENISPIWMYKNLACGRKHEPIPDDILCDILDLIWQKSDGQEVAIDLLSMRFHGFKNKKDYIVSDLLKSKSASLLALFDYSKKRNHFNNKDYSFTQIANVCFSNNTNKDHAVSVFTNIKKRILDHTIGRIDLPDFLSAMIQMHPILALEVFIGDGSEVSPLLRNAIKSRFDKKTSPFSTVETQSTLEWCDKNPEDRYLKLASIITPDRSTEQSIEWTPLAIELLKNAPEPIKVLDEYSSNLYPTSWTGSRAQILESKLPLFDVLIIHIRDEVSAWATDKKTQWQDLIKNEYLKESEREKETSERFEW</sequence>
<keyword evidence="3" id="KW-0256">Endoplasmic reticulum</keyword>
<keyword evidence="4" id="KW-0472">Membrane</keyword>
<dbReference type="PANTHER" id="PTHR48182">
    <property type="entry name" value="PROTEIN SERAC1"/>
    <property type="match status" value="1"/>
</dbReference>
<protein>
    <recommendedName>
        <fullName evidence="5">DUF676 domain-containing protein</fullName>
    </recommendedName>
</protein>
<dbReference type="SUPFAM" id="SSF53474">
    <property type="entry name" value="alpha/beta-Hydrolases"/>
    <property type="match status" value="1"/>
</dbReference>
<dbReference type="InterPro" id="IPR029058">
    <property type="entry name" value="AB_hydrolase_fold"/>
</dbReference>
<dbReference type="Proteomes" id="UP000327424">
    <property type="component" value="Chromosome"/>
</dbReference>
<evidence type="ECO:0000313" key="6">
    <source>
        <dbReference type="EMBL" id="QFI38802.1"/>
    </source>
</evidence>